<evidence type="ECO:0000313" key="3">
    <source>
        <dbReference type="EMBL" id="MDF0602805.1"/>
    </source>
</evidence>
<gene>
    <name evidence="3" type="ORF">P1J78_18855</name>
</gene>
<name>A0AAE3NXK6_9RHOB</name>
<reference evidence="3" key="1">
    <citation type="submission" date="2023-03" db="EMBL/GenBank/DDBJ databases">
        <title>Multiphase analysis and comparison of six strains from genera Psychromarinibacter, Lutimaribacter, and Maritimibacter, including a novel species: Psychromarinibacter sediminicola sp. nov.</title>
        <authorList>
            <person name="Wang Y.-H."/>
            <person name="Ye M.-Q."/>
            <person name="Du Z.-J."/>
        </authorList>
    </citation>
    <scope>NUCLEOTIDE SEQUENCE</scope>
    <source>
        <strain evidence="3">C21-152</strain>
    </source>
</reference>
<proteinExistence type="predicted"/>
<dbReference type="PROSITE" id="PS50234">
    <property type="entry name" value="VWFA"/>
    <property type="match status" value="1"/>
</dbReference>
<dbReference type="InterPro" id="IPR021908">
    <property type="entry name" value="YfbK_C"/>
</dbReference>
<organism evidence="3 4">
    <name type="scientific">Psychromarinibacter sediminicola</name>
    <dbReference type="NCBI Taxonomy" id="3033385"/>
    <lineage>
        <taxon>Bacteria</taxon>
        <taxon>Pseudomonadati</taxon>
        <taxon>Pseudomonadota</taxon>
        <taxon>Alphaproteobacteria</taxon>
        <taxon>Rhodobacterales</taxon>
        <taxon>Paracoccaceae</taxon>
        <taxon>Psychromarinibacter</taxon>
    </lineage>
</organism>
<dbReference type="Pfam" id="PF13519">
    <property type="entry name" value="VWA_2"/>
    <property type="match status" value="1"/>
</dbReference>
<feature type="domain" description="VWFA" evidence="2">
    <location>
        <begin position="336"/>
        <end position="514"/>
    </location>
</feature>
<dbReference type="CDD" id="cd01465">
    <property type="entry name" value="vWA_subgroup"/>
    <property type="match status" value="1"/>
</dbReference>
<dbReference type="InterPro" id="IPR051266">
    <property type="entry name" value="CLCR"/>
</dbReference>
<accession>A0AAE3NXK6</accession>
<dbReference type="InterPro" id="IPR036465">
    <property type="entry name" value="vWFA_dom_sf"/>
</dbReference>
<dbReference type="Pfam" id="PF12450">
    <property type="entry name" value="vWF_A"/>
    <property type="match status" value="1"/>
</dbReference>
<sequence length="693" mass="72998">MTDPLDDLKRAFDQATPAPDPARKAAVLAQAEEIFDRAQGSADAARPTPDRPTRRAGFATGVRHMLSQLTTRPALTATTAIVAVGMVALIPVVQEMPGNRDTLDQPEVVATDGDVSDEAVAEPAPEAAPEPTPEAPAAKSEPESEAAEELADIVPPPAAESAGPTGLGNGIAWNDGAGAVTGYGNVPSVLQGGNTNATTMGRTTGAIAPAPIPAPDVVTPAPENTENTEEFANEDANPVMAVTEEPVSTFSIDVDTASYSVVRNSLMNGSLPDADAVRIEELINYFDYDYPAPGPDDGPFKPSVTLAETPWNPDTQLMTLALQGELPAVEDRPPLNLVFLIDTSGSMNQPNKLPLLKQSFRLMLGELRPEDQVAIVTYAGSAGLALEPTAAGDRETILAALDTLSAGGSTAGQAGLEQAYSIAEGMTEDGEVSRVLLATDGDFNVGISNPDDLEDFIADKRDSGTYLSVLGFGRGNLQDATMQALAQHGNGTAAYIDTLNEAQKVLVDQLTGALFPIADDVKIQVEFNPAEIAEYRLIGYETRALRREDFNNDKVDAGEIGAGHSVTAIYEITPVGSPAVLNDPLRYGDDTPVAASSDSDELAFLRLRYKEPGEETSTLIERPITAGMAEATQEASWAAAIAGFGQLLRDGTYTGDWDWDDAIALASSATGEDPFGYRREAINLMRLAESLSQ</sequence>
<dbReference type="Proteomes" id="UP001220964">
    <property type="component" value="Unassembled WGS sequence"/>
</dbReference>
<dbReference type="Pfam" id="PF12034">
    <property type="entry name" value="YfbK_C"/>
    <property type="match status" value="1"/>
</dbReference>
<dbReference type="AlphaFoldDB" id="A0AAE3NXK6"/>
<dbReference type="InterPro" id="IPR022156">
    <property type="entry name" value="Uncharacterised_YfbK_N"/>
</dbReference>
<comment type="caution">
    <text evidence="3">The sequence shown here is derived from an EMBL/GenBank/DDBJ whole genome shotgun (WGS) entry which is preliminary data.</text>
</comment>
<evidence type="ECO:0000313" key="4">
    <source>
        <dbReference type="Proteomes" id="UP001220964"/>
    </source>
</evidence>
<dbReference type="PANTHER" id="PTHR10579:SF43">
    <property type="entry name" value="ZINC FINGER (C3HC4-TYPE RING FINGER) FAMILY PROTEIN"/>
    <property type="match status" value="1"/>
</dbReference>
<dbReference type="PANTHER" id="PTHR10579">
    <property type="entry name" value="CALCIUM-ACTIVATED CHLORIDE CHANNEL REGULATOR"/>
    <property type="match status" value="1"/>
</dbReference>
<protein>
    <submittedName>
        <fullName evidence="3">VWA domain-containing protein</fullName>
    </submittedName>
</protein>
<dbReference type="InterPro" id="IPR002035">
    <property type="entry name" value="VWF_A"/>
</dbReference>
<evidence type="ECO:0000259" key="2">
    <source>
        <dbReference type="PROSITE" id="PS50234"/>
    </source>
</evidence>
<keyword evidence="4" id="KW-1185">Reference proteome</keyword>
<dbReference type="Gene3D" id="3.40.50.410">
    <property type="entry name" value="von Willebrand factor, type A domain"/>
    <property type="match status" value="1"/>
</dbReference>
<dbReference type="RefSeq" id="WP_275568930.1">
    <property type="nucleotide sequence ID" value="NZ_JARGYC010000061.1"/>
</dbReference>
<dbReference type="EMBL" id="JARGYC010000061">
    <property type="protein sequence ID" value="MDF0602805.1"/>
    <property type="molecule type" value="Genomic_DNA"/>
</dbReference>
<dbReference type="SUPFAM" id="SSF53300">
    <property type="entry name" value="vWA-like"/>
    <property type="match status" value="1"/>
</dbReference>
<feature type="region of interest" description="Disordered" evidence="1">
    <location>
        <begin position="114"/>
        <end position="150"/>
    </location>
</feature>
<evidence type="ECO:0000256" key="1">
    <source>
        <dbReference type="SAM" id="MobiDB-lite"/>
    </source>
</evidence>
<dbReference type="SMART" id="SM00327">
    <property type="entry name" value="VWA"/>
    <property type="match status" value="1"/>
</dbReference>